<dbReference type="InterPro" id="IPR011051">
    <property type="entry name" value="RmlC_Cupin_sf"/>
</dbReference>
<dbReference type="CDD" id="cd07010">
    <property type="entry name" value="cupin_PMI_type_I_N_bac"/>
    <property type="match status" value="1"/>
</dbReference>
<dbReference type="RefSeq" id="WP_271140667.1">
    <property type="nucleotide sequence ID" value="NZ_JAPYYP010000028.1"/>
</dbReference>
<comment type="similarity">
    <text evidence="2 7">Belongs to the mannose-6-phosphate isomerase type 1 family.</text>
</comment>
<comment type="catalytic activity">
    <reaction evidence="1 7">
        <text>D-mannose 6-phosphate = D-fructose 6-phosphate</text>
        <dbReference type="Rhea" id="RHEA:12356"/>
        <dbReference type="ChEBI" id="CHEBI:58735"/>
        <dbReference type="ChEBI" id="CHEBI:61527"/>
        <dbReference type="EC" id="5.3.1.8"/>
    </reaction>
</comment>
<feature type="domain" description="Mannose-6-phosphate isomerase cupin" evidence="11">
    <location>
        <begin position="241"/>
        <end position="316"/>
    </location>
</feature>
<dbReference type="SUPFAM" id="SSF51182">
    <property type="entry name" value="RmlC-like cupins"/>
    <property type="match status" value="1"/>
</dbReference>
<dbReference type="InterPro" id="IPR049071">
    <property type="entry name" value="MPI_cupin_dom"/>
</dbReference>
<feature type="active site" evidence="9">
    <location>
        <position position="193"/>
    </location>
</feature>
<keyword evidence="6 7" id="KW-0413">Isomerase</keyword>
<proteinExistence type="inferred from homology"/>
<dbReference type="InterPro" id="IPR014710">
    <property type="entry name" value="RmlC-like_jellyroll"/>
</dbReference>
<dbReference type="Gene3D" id="2.60.120.10">
    <property type="entry name" value="Jelly Rolls"/>
    <property type="match status" value="2"/>
</dbReference>
<keyword evidence="4 7" id="KW-0479">Metal-binding</keyword>
<evidence type="ECO:0000256" key="1">
    <source>
        <dbReference type="ARBA" id="ARBA00000757"/>
    </source>
</evidence>
<dbReference type="InterPro" id="IPR001250">
    <property type="entry name" value="Man6P_Isoase-1"/>
</dbReference>
<gene>
    <name evidence="12" type="primary">manA</name>
    <name evidence="12" type="ORF">O3V59_17930</name>
</gene>
<dbReference type="Pfam" id="PF20511">
    <property type="entry name" value="PMI_typeI_cat"/>
    <property type="match status" value="1"/>
</dbReference>
<dbReference type="PIRSF" id="PIRSF036894">
    <property type="entry name" value="PMI_Firm_short"/>
    <property type="match status" value="1"/>
</dbReference>
<comment type="cofactor">
    <cofactor evidence="8">
        <name>Zn(2+)</name>
        <dbReference type="ChEBI" id="CHEBI:29105"/>
    </cofactor>
    <text evidence="8">Binds 1 zinc ion per subunit.</text>
</comment>
<dbReference type="PANTHER" id="PTHR42742:SF3">
    <property type="entry name" value="FRUCTOKINASE"/>
    <property type="match status" value="1"/>
</dbReference>
<keyword evidence="5 7" id="KW-0862">Zinc</keyword>
<evidence type="ECO:0000259" key="11">
    <source>
        <dbReference type="Pfam" id="PF21621"/>
    </source>
</evidence>
<name>A0A9X3Z4R7_9BACL</name>
<evidence type="ECO:0000256" key="3">
    <source>
        <dbReference type="ARBA" id="ARBA00011956"/>
    </source>
</evidence>
<dbReference type="AlphaFoldDB" id="A0A9X3Z4R7"/>
<feature type="binding site" evidence="8">
    <location>
        <position position="173"/>
    </location>
    <ligand>
        <name>Zn(2+)</name>
        <dbReference type="ChEBI" id="CHEBI:29105"/>
    </ligand>
</feature>
<keyword evidence="13" id="KW-1185">Reference proteome</keyword>
<evidence type="ECO:0000256" key="7">
    <source>
        <dbReference type="PIRNR" id="PIRNR036894"/>
    </source>
</evidence>
<dbReference type="EMBL" id="JAPYYP010000028">
    <property type="protein sequence ID" value="MDA5110251.1"/>
    <property type="molecule type" value="Genomic_DNA"/>
</dbReference>
<evidence type="ECO:0000256" key="2">
    <source>
        <dbReference type="ARBA" id="ARBA00010772"/>
    </source>
</evidence>
<evidence type="ECO:0000256" key="6">
    <source>
        <dbReference type="ARBA" id="ARBA00023235"/>
    </source>
</evidence>
<dbReference type="Pfam" id="PF21621">
    <property type="entry name" value="MPI_cupin_dom"/>
    <property type="match status" value="1"/>
</dbReference>
<sequence>MNAYPLLFSPTYHQRIWGGNRLRTLFGYPIPSEQTGEAWVISDHPNGRTTIRNGVYRGKTISELLVEQPDWFAPKRLERFPLLVKLLDANDTLSVQVHPDDRFAAVHENGELGKAECWYVVHAEPGAEIVYGHTARTREELAEMMKANRWDELLVRVPVRTGDFFYIPHGTLHALGKGIVVLEIQQNSDATYRAYDYDRVDQSGRKRELHIDKVLQVTNVPNKPAQIRAKTAGSRFLQVNHYLDSPFFTVEKWTLRGSRDEESGDRFSLVSVLAGSARLEWSGGDLTVEKGDHLLIPRTLGRYRLAGDMEAIVSFPPGQAATLRKAG</sequence>
<organism evidence="12 13">
    <name type="scientific">Brevibacillus thermoruber</name>
    <dbReference type="NCBI Taxonomy" id="33942"/>
    <lineage>
        <taxon>Bacteria</taxon>
        <taxon>Bacillati</taxon>
        <taxon>Bacillota</taxon>
        <taxon>Bacilli</taxon>
        <taxon>Bacillales</taxon>
        <taxon>Paenibacillaceae</taxon>
        <taxon>Brevibacillus</taxon>
    </lineage>
</organism>
<dbReference type="GO" id="GO:0004476">
    <property type="term" value="F:mannose-6-phosphate isomerase activity"/>
    <property type="evidence" value="ECO:0007669"/>
    <property type="project" value="UniProtKB-UniRule"/>
</dbReference>
<dbReference type="GO" id="GO:0008270">
    <property type="term" value="F:zinc ion binding"/>
    <property type="evidence" value="ECO:0007669"/>
    <property type="project" value="UniProtKB-UniRule"/>
</dbReference>
<dbReference type="InterPro" id="IPR014628">
    <property type="entry name" value="Man6P_isomerase_Firm_short"/>
</dbReference>
<evidence type="ECO:0000256" key="5">
    <source>
        <dbReference type="ARBA" id="ARBA00022833"/>
    </source>
</evidence>
<dbReference type="InterPro" id="IPR051804">
    <property type="entry name" value="Carb_Metab_Reg_Kinase/Isom"/>
</dbReference>
<evidence type="ECO:0000256" key="4">
    <source>
        <dbReference type="ARBA" id="ARBA00022723"/>
    </source>
</evidence>
<evidence type="ECO:0000313" key="12">
    <source>
        <dbReference type="EMBL" id="MDA5110251.1"/>
    </source>
</evidence>
<comment type="caution">
    <text evidence="12">The sequence shown here is derived from an EMBL/GenBank/DDBJ whole genome shotgun (WGS) entry which is preliminary data.</text>
</comment>
<dbReference type="NCBIfam" id="TIGR00218">
    <property type="entry name" value="manA"/>
    <property type="match status" value="1"/>
</dbReference>
<protein>
    <recommendedName>
        <fullName evidence="3 7">Mannose-6-phosphate isomerase</fullName>
        <ecNumber evidence="3 7">5.3.1.8</ecNumber>
    </recommendedName>
</protein>
<evidence type="ECO:0000259" key="10">
    <source>
        <dbReference type="Pfam" id="PF20511"/>
    </source>
</evidence>
<accession>A0A9X3Z4R7</accession>
<dbReference type="GO" id="GO:0005975">
    <property type="term" value="P:carbohydrate metabolic process"/>
    <property type="evidence" value="ECO:0007669"/>
    <property type="project" value="UniProtKB-UniRule"/>
</dbReference>
<reference evidence="12" key="1">
    <citation type="submission" date="2022-12" db="EMBL/GenBank/DDBJ databases">
        <title>Draft genome sequence of the thermophilic strain Brevibacillus thermoruber HT42, isolated from Los Humeros, Puebla, Mexico, with biotechnological potential.</title>
        <authorList>
            <person name="Lara Sanchez J."/>
            <person name="Solis Palacios R."/>
            <person name="Bustos Baena A.S."/>
            <person name="Ruz Baez A.E."/>
            <person name="Espinosa Luna G."/>
            <person name="Oliart Ros R.M."/>
        </authorList>
    </citation>
    <scope>NUCLEOTIDE SEQUENCE</scope>
    <source>
        <strain evidence="12">HT42</strain>
    </source>
</reference>
<dbReference type="EC" id="5.3.1.8" evidence="3 7"/>
<evidence type="ECO:0000313" key="13">
    <source>
        <dbReference type="Proteomes" id="UP001151071"/>
    </source>
</evidence>
<evidence type="ECO:0000256" key="8">
    <source>
        <dbReference type="PIRSR" id="PIRSR036894-1"/>
    </source>
</evidence>
<dbReference type="PANTHER" id="PTHR42742">
    <property type="entry name" value="TRANSCRIPTIONAL REPRESSOR MPRA"/>
    <property type="match status" value="1"/>
</dbReference>
<feature type="domain" description="Phosphomannose isomerase type I catalytic" evidence="10">
    <location>
        <begin position="9"/>
        <end position="105"/>
    </location>
</feature>
<dbReference type="InterPro" id="IPR046457">
    <property type="entry name" value="PMI_typeI_cat"/>
</dbReference>
<dbReference type="Proteomes" id="UP001151071">
    <property type="component" value="Unassembled WGS sequence"/>
</dbReference>
<feature type="binding site" evidence="8">
    <location>
        <position position="116"/>
    </location>
    <ligand>
        <name>Zn(2+)</name>
        <dbReference type="ChEBI" id="CHEBI:29105"/>
    </ligand>
</feature>
<evidence type="ECO:0000256" key="9">
    <source>
        <dbReference type="PIRSR" id="PIRSR036894-2"/>
    </source>
</evidence>
<feature type="binding site" evidence="8">
    <location>
        <position position="98"/>
    </location>
    <ligand>
        <name>Zn(2+)</name>
        <dbReference type="ChEBI" id="CHEBI:29105"/>
    </ligand>
</feature>